<evidence type="ECO:0000256" key="1">
    <source>
        <dbReference type="SAM" id="MobiDB-lite"/>
    </source>
</evidence>
<reference evidence="3" key="1">
    <citation type="journal article" date="2019" name="Int. J. Syst. Evol. Microbiol.">
        <title>The Global Catalogue of Microorganisms (GCM) 10K type strain sequencing project: providing services to taxonomists for standard genome sequencing and annotation.</title>
        <authorList>
            <consortium name="The Broad Institute Genomics Platform"/>
            <consortium name="The Broad Institute Genome Sequencing Center for Infectious Disease"/>
            <person name="Wu L."/>
            <person name="Ma J."/>
        </authorList>
    </citation>
    <scope>NUCLEOTIDE SEQUENCE [LARGE SCALE GENOMIC DNA]</scope>
    <source>
        <strain evidence="3">JCM 18409</strain>
    </source>
</reference>
<evidence type="ECO:0000313" key="2">
    <source>
        <dbReference type="EMBL" id="GAA4993828.1"/>
    </source>
</evidence>
<dbReference type="EMBL" id="BAABKB010000001">
    <property type="protein sequence ID" value="GAA4993828.1"/>
    <property type="molecule type" value="Genomic_DNA"/>
</dbReference>
<dbReference type="Proteomes" id="UP001501759">
    <property type="component" value="Unassembled WGS sequence"/>
</dbReference>
<feature type="region of interest" description="Disordered" evidence="1">
    <location>
        <begin position="1"/>
        <end position="108"/>
    </location>
</feature>
<comment type="caution">
    <text evidence="2">The sequence shown here is derived from an EMBL/GenBank/DDBJ whole genome shotgun (WGS) entry which is preliminary data.</text>
</comment>
<organism evidence="2 3">
    <name type="scientific">Streptomyces siamensis</name>
    <dbReference type="NCBI Taxonomy" id="1274986"/>
    <lineage>
        <taxon>Bacteria</taxon>
        <taxon>Bacillati</taxon>
        <taxon>Actinomycetota</taxon>
        <taxon>Actinomycetes</taxon>
        <taxon>Kitasatosporales</taxon>
        <taxon>Streptomycetaceae</taxon>
        <taxon>Streptomyces</taxon>
    </lineage>
</organism>
<gene>
    <name evidence="2" type="ORF">GCM10023335_01940</name>
</gene>
<accession>A0ABP9IB86</accession>
<evidence type="ECO:0000313" key="3">
    <source>
        <dbReference type="Proteomes" id="UP001501759"/>
    </source>
</evidence>
<keyword evidence="3" id="KW-1185">Reference proteome</keyword>
<sequence>MNQMPVADSNKHPPRSYQYRPAQGLQRADHRHGPDPPTGGTAKRPPEGQRNAHRRDSETPTTGPEATHRQTPRPHLYGKPSGRVSPHASSRTVHVRVRTGPDTTASAR</sequence>
<protein>
    <submittedName>
        <fullName evidence="2">Uncharacterized protein</fullName>
    </submittedName>
</protein>
<proteinExistence type="predicted"/>
<name>A0ABP9IB86_9ACTN</name>